<evidence type="ECO:0000313" key="2">
    <source>
        <dbReference type="EMBL" id="KAA8534650.1"/>
    </source>
</evidence>
<dbReference type="Proteomes" id="UP000325577">
    <property type="component" value="Linkage Group LG18"/>
</dbReference>
<organism evidence="2 3">
    <name type="scientific">Nyssa sinensis</name>
    <dbReference type="NCBI Taxonomy" id="561372"/>
    <lineage>
        <taxon>Eukaryota</taxon>
        <taxon>Viridiplantae</taxon>
        <taxon>Streptophyta</taxon>
        <taxon>Embryophyta</taxon>
        <taxon>Tracheophyta</taxon>
        <taxon>Spermatophyta</taxon>
        <taxon>Magnoliopsida</taxon>
        <taxon>eudicotyledons</taxon>
        <taxon>Gunneridae</taxon>
        <taxon>Pentapetalae</taxon>
        <taxon>asterids</taxon>
        <taxon>Cornales</taxon>
        <taxon>Nyssaceae</taxon>
        <taxon>Nyssa</taxon>
    </lineage>
</organism>
<feature type="compositionally biased region" description="Gly residues" evidence="1">
    <location>
        <begin position="61"/>
        <end position="70"/>
    </location>
</feature>
<reference evidence="2 3" key="1">
    <citation type="submission" date="2019-09" db="EMBL/GenBank/DDBJ databases">
        <title>A chromosome-level genome assembly of the Chinese tupelo Nyssa sinensis.</title>
        <authorList>
            <person name="Yang X."/>
            <person name="Kang M."/>
            <person name="Yang Y."/>
            <person name="Xiong H."/>
            <person name="Wang M."/>
            <person name="Zhang Z."/>
            <person name="Wang Z."/>
            <person name="Wu H."/>
            <person name="Ma T."/>
            <person name="Liu J."/>
            <person name="Xi Z."/>
        </authorList>
    </citation>
    <scope>NUCLEOTIDE SEQUENCE [LARGE SCALE GENOMIC DNA]</scope>
    <source>
        <strain evidence="2">J267</strain>
        <tissue evidence="2">Leaf</tissue>
    </source>
</reference>
<gene>
    <name evidence="2" type="ORF">F0562_032091</name>
</gene>
<evidence type="ECO:0000256" key="1">
    <source>
        <dbReference type="SAM" id="MobiDB-lite"/>
    </source>
</evidence>
<protein>
    <submittedName>
        <fullName evidence="2">Uncharacterized protein</fullName>
    </submittedName>
</protein>
<accession>A0A5J5AWK5</accession>
<name>A0A5J5AWK5_9ASTE</name>
<feature type="region of interest" description="Disordered" evidence="1">
    <location>
        <begin position="111"/>
        <end position="131"/>
    </location>
</feature>
<dbReference type="EMBL" id="CM018041">
    <property type="protein sequence ID" value="KAA8534650.1"/>
    <property type="molecule type" value="Genomic_DNA"/>
</dbReference>
<dbReference type="AlphaFoldDB" id="A0A5J5AWK5"/>
<feature type="region of interest" description="Disordered" evidence="1">
    <location>
        <begin position="42"/>
        <end position="76"/>
    </location>
</feature>
<proteinExistence type="predicted"/>
<keyword evidence="3" id="KW-1185">Reference proteome</keyword>
<evidence type="ECO:0000313" key="3">
    <source>
        <dbReference type="Proteomes" id="UP000325577"/>
    </source>
</evidence>
<sequence length="312" mass="32877">MYSAHLWADRAEEGEFIPQVALELVVEFGAFSEHPSFLMESFHGDSSSPSIRGRRSFNNGSHGGRGGGRSGAQVARGIQAKKQSFNSFDKAAFPSLRSAYVSHSKGLLADSKGARDGKASQDMQKTDGAATYSSDLGGNGVIASGDQQLGNALTLGNEVRAVQDLKWSSSELSHTAMRGGNTLRIKRVHSMCNPLTYGGEVRAVQGSLTTQKVAFLDLMCGSNVLSHVAERGGNTIGVKGEQPLGTRLNQEGGVNNLAASKSAFSDFKSGSKGLSPIIVGGSVGWFNTMDIGAESLANPLGKYWCQVVNSNV</sequence>